<dbReference type="Pfam" id="PF08545">
    <property type="entry name" value="ACP_syn_III"/>
    <property type="match status" value="1"/>
</dbReference>
<feature type="domain" description="Beta-ketoacyl-[acyl-carrier-protein] synthase III N-terminal" evidence="4">
    <location>
        <begin position="118"/>
        <end position="196"/>
    </location>
</feature>
<dbReference type="Gene3D" id="3.40.47.10">
    <property type="match status" value="1"/>
</dbReference>
<proteinExistence type="predicted"/>
<dbReference type="EMBL" id="BOMY01000012">
    <property type="protein sequence ID" value="GIF18962.1"/>
    <property type="molecule type" value="Genomic_DNA"/>
</dbReference>
<reference evidence="5" key="1">
    <citation type="submission" date="2021-01" db="EMBL/GenBank/DDBJ databases">
        <title>Whole genome shotgun sequence of Actinoplanes tereljensis NBRC 105297.</title>
        <authorList>
            <person name="Komaki H."/>
            <person name="Tamura T."/>
        </authorList>
    </citation>
    <scope>NUCLEOTIDE SEQUENCE</scope>
    <source>
        <strain evidence="5">NBRC 105297</strain>
    </source>
</reference>
<evidence type="ECO:0000313" key="6">
    <source>
        <dbReference type="Proteomes" id="UP000623608"/>
    </source>
</evidence>
<evidence type="ECO:0000259" key="3">
    <source>
        <dbReference type="Pfam" id="PF08541"/>
    </source>
</evidence>
<feature type="domain" description="Beta-ketoacyl-[acyl-carrier-protein] synthase III C-terminal" evidence="3">
    <location>
        <begin position="248"/>
        <end position="337"/>
    </location>
</feature>
<evidence type="ECO:0000313" key="5">
    <source>
        <dbReference type="EMBL" id="GIF18962.1"/>
    </source>
</evidence>
<dbReference type="GO" id="GO:0044550">
    <property type="term" value="P:secondary metabolite biosynthetic process"/>
    <property type="evidence" value="ECO:0007669"/>
    <property type="project" value="TreeGrafter"/>
</dbReference>
<dbReference type="AlphaFoldDB" id="A0A919NJD9"/>
<evidence type="ECO:0000259" key="4">
    <source>
        <dbReference type="Pfam" id="PF08545"/>
    </source>
</evidence>
<protein>
    <submittedName>
        <fullName evidence="5">3-oxoacyl-[acyl-carrier-protein] synthase 3</fullName>
    </submittedName>
</protein>
<dbReference type="PANTHER" id="PTHR34069">
    <property type="entry name" value="3-OXOACYL-[ACYL-CARRIER-PROTEIN] SYNTHASE 3"/>
    <property type="match status" value="1"/>
</dbReference>
<organism evidence="5 6">
    <name type="scientific">Paractinoplanes tereljensis</name>
    <dbReference type="NCBI Taxonomy" id="571912"/>
    <lineage>
        <taxon>Bacteria</taxon>
        <taxon>Bacillati</taxon>
        <taxon>Actinomycetota</taxon>
        <taxon>Actinomycetes</taxon>
        <taxon>Micromonosporales</taxon>
        <taxon>Micromonosporaceae</taxon>
        <taxon>Paractinoplanes</taxon>
    </lineage>
</organism>
<dbReference type="InterPro" id="IPR016039">
    <property type="entry name" value="Thiolase-like"/>
</dbReference>
<dbReference type="CDD" id="cd00830">
    <property type="entry name" value="KAS_III"/>
    <property type="match status" value="1"/>
</dbReference>
<keyword evidence="2" id="KW-0012">Acyltransferase</keyword>
<evidence type="ECO:0000256" key="2">
    <source>
        <dbReference type="ARBA" id="ARBA00023315"/>
    </source>
</evidence>
<accession>A0A919NJD9</accession>
<keyword evidence="6" id="KW-1185">Reference proteome</keyword>
<dbReference type="NCBIfam" id="NF006829">
    <property type="entry name" value="PRK09352.1"/>
    <property type="match status" value="1"/>
</dbReference>
<dbReference type="PANTHER" id="PTHR34069:SF2">
    <property type="entry name" value="BETA-KETOACYL-[ACYL-CARRIER-PROTEIN] SYNTHASE III"/>
    <property type="match status" value="1"/>
</dbReference>
<evidence type="ECO:0000256" key="1">
    <source>
        <dbReference type="ARBA" id="ARBA00022679"/>
    </source>
</evidence>
<keyword evidence="1" id="KW-0808">Transferase</keyword>
<gene>
    <name evidence="5" type="primary">fabH-1</name>
    <name evidence="5" type="ORF">Ate02nite_16920</name>
</gene>
<dbReference type="Pfam" id="PF08541">
    <property type="entry name" value="ACP_syn_III_C"/>
    <property type="match status" value="1"/>
</dbReference>
<comment type="caution">
    <text evidence="5">The sequence shown here is derived from an EMBL/GenBank/DDBJ whole genome shotgun (WGS) entry which is preliminary data.</text>
</comment>
<dbReference type="InterPro" id="IPR013751">
    <property type="entry name" value="ACP_syn_III_N"/>
</dbReference>
<name>A0A919NJD9_9ACTN</name>
<sequence>MFLAQVPIWCGMAVGILGTGSYLPHEVVTNSDLNTWIPDADPDWILQETMVRSRRYAAPDEATSDLAAHAARQAIAHAALTAGDIDFLIVATATPDSPQPPTSHLVQAAIGADRAVCFDLNVVSSGFVFALGIAHSLVVVNPSARVLVIAADVYSRIIDFADRDTAVLFGDGAGAAVIGTVGHGYGILDLELVSRGSGHGLIHVPAGGSRLPASEKTLANADHFLRMDGPGVRDFVASEVPWALEALLRRTGVYAAAIDHFVPHQSDGVTVTELVRVSGLGNARTHVTLDRYGNLGSASLPVTLDEAARTGALRDGDLVLLAGFGGGMSIGACLLRWHPIEAVPASPMPA</sequence>
<dbReference type="SUPFAM" id="SSF53901">
    <property type="entry name" value="Thiolase-like"/>
    <property type="match status" value="1"/>
</dbReference>
<dbReference type="GO" id="GO:0006633">
    <property type="term" value="P:fatty acid biosynthetic process"/>
    <property type="evidence" value="ECO:0007669"/>
    <property type="project" value="InterPro"/>
</dbReference>
<dbReference type="GO" id="GO:0004315">
    <property type="term" value="F:3-oxoacyl-[acyl-carrier-protein] synthase activity"/>
    <property type="evidence" value="ECO:0007669"/>
    <property type="project" value="InterPro"/>
</dbReference>
<dbReference type="InterPro" id="IPR013747">
    <property type="entry name" value="ACP_syn_III_C"/>
</dbReference>
<dbReference type="Proteomes" id="UP000623608">
    <property type="component" value="Unassembled WGS sequence"/>
</dbReference>